<dbReference type="AlphaFoldDB" id="A0A4V6KT11"/>
<reference evidence="2" key="1">
    <citation type="submission" date="2019-05" db="EMBL/GenBank/DDBJ databases">
        <authorList>
            <consortium name="Pathogen Informatics"/>
        </authorList>
    </citation>
    <scope>NUCLEOTIDE SEQUENCE [LARGE SCALE GENOMIC DNA]</scope>
    <source>
        <strain evidence="2">NCTC12965</strain>
    </source>
</reference>
<evidence type="ECO:0000256" key="1">
    <source>
        <dbReference type="SAM" id="Phobius"/>
    </source>
</evidence>
<dbReference type="EMBL" id="CABEEZ010000118">
    <property type="protein sequence ID" value="VTR49108.1"/>
    <property type="molecule type" value="Genomic_DNA"/>
</dbReference>
<keyword evidence="1" id="KW-1133">Transmembrane helix</keyword>
<keyword evidence="1" id="KW-0472">Membrane</keyword>
<proteinExistence type="predicted"/>
<keyword evidence="1" id="KW-0812">Transmembrane</keyword>
<feature type="transmembrane region" description="Helical" evidence="1">
    <location>
        <begin position="60"/>
        <end position="78"/>
    </location>
</feature>
<evidence type="ECO:0000313" key="2">
    <source>
        <dbReference type="EMBL" id="VTR49108.1"/>
    </source>
</evidence>
<name>A0A4V6KT11_SERFO</name>
<accession>A0A4V6KT11</accession>
<sequence length="97" mass="11192">MAAIELAVAPSHHRRRFTAANPLSPLSRWKLFDNLRRSLVAPCFLLLLFFGLTWLPDTPYWLAVFAIILLLPTLLALLQDVVRKPPRRLLFSTCSWH</sequence>
<feature type="transmembrane region" description="Helical" evidence="1">
    <location>
        <begin position="38"/>
        <end position="54"/>
    </location>
</feature>
<protein>
    <submittedName>
        <fullName evidence="2">Uncharacterized protein</fullName>
    </submittedName>
</protein>
<gene>
    <name evidence="2" type="ORF">NCTC12965_05790</name>
</gene>
<organism evidence="2">
    <name type="scientific">Serratia fonticola</name>
    <dbReference type="NCBI Taxonomy" id="47917"/>
    <lineage>
        <taxon>Bacteria</taxon>
        <taxon>Pseudomonadati</taxon>
        <taxon>Pseudomonadota</taxon>
        <taxon>Gammaproteobacteria</taxon>
        <taxon>Enterobacterales</taxon>
        <taxon>Yersiniaceae</taxon>
        <taxon>Serratia</taxon>
    </lineage>
</organism>